<organism evidence="3 4">
    <name type="scientific">Tropicimonas aquimaris</name>
    <dbReference type="NCBI Taxonomy" id="914152"/>
    <lineage>
        <taxon>Bacteria</taxon>
        <taxon>Pseudomonadati</taxon>
        <taxon>Pseudomonadota</taxon>
        <taxon>Alphaproteobacteria</taxon>
        <taxon>Rhodobacterales</taxon>
        <taxon>Roseobacteraceae</taxon>
        <taxon>Tropicimonas</taxon>
    </lineage>
</organism>
<evidence type="ECO:0000313" key="4">
    <source>
        <dbReference type="Proteomes" id="UP001597108"/>
    </source>
</evidence>
<dbReference type="PANTHER" id="PTHR21064">
    <property type="entry name" value="AMINOGLYCOSIDE PHOSPHOTRANSFERASE DOMAIN-CONTAINING PROTEIN-RELATED"/>
    <property type="match status" value="1"/>
</dbReference>
<comment type="similarity">
    <text evidence="1">Belongs to the pseudomonas-type ThrB family.</text>
</comment>
<keyword evidence="4" id="KW-1185">Reference proteome</keyword>
<reference evidence="4" key="1">
    <citation type="journal article" date="2019" name="Int. J. Syst. Evol. Microbiol.">
        <title>The Global Catalogue of Microorganisms (GCM) 10K type strain sequencing project: providing services to taxonomists for standard genome sequencing and annotation.</title>
        <authorList>
            <consortium name="The Broad Institute Genomics Platform"/>
            <consortium name="The Broad Institute Genome Sequencing Center for Infectious Disease"/>
            <person name="Wu L."/>
            <person name="Ma J."/>
        </authorList>
    </citation>
    <scope>NUCLEOTIDE SEQUENCE [LARGE SCALE GENOMIC DNA]</scope>
    <source>
        <strain evidence="4">CCUG 60524</strain>
    </source>
</reference>
<dbReference type="InterPro" id="IPR011009">
    <property type="entry name" value="Kinase-like_dom_sf"/>
</dbReference>
<accession>A0ABW3IWV3</accession>
<feature type="domain" description="Aminoglycoside phosphotransferase" evidence="2">
    <location>
        <begin position="28"/>
        <end position="264"/>
    </location>
</feature>
<dbReference type="PANTHER" id="PTHR21064:SF6">
    <property type="entry name" value="AMINOGLYCOSIDE PHOSPHOTRANSFERASE DOMAIN-CONTAINING PROTEIN"/>
    <property type="match status" value="1"/>
</dbReference>
<dbReference type="Pfam" id="PF01636">
    <property type="entry name" value="APH"/>
    <property type="match status" value="1"/>
</dbReference>
<dbReference type="Gene3D" id="3.90.1200.10">
    <property type="match status" value="1"/>
</dbReference>
<evidence type="ECO:0000259" key="2">
    <source>
        <dbReference type="Pfam" id="PF01636"/>
    </source>
</evidence>
<gene>
    <name evidence="3" type="ORF">ACFQ2S_21995</name>
</gene>
<dbReference type="Proteomes" id="UP001597108">
    <property type="component" value="Unassembled WGS sequence"/>
</dbReference>
<evidence type="ECO:0000313" key="3">
    <source>
        <dbReference type="EMBL" id="MFD0982315.1"/>
    </source>
</evidence>
<dbReference type="EMBL" id="JBHTJT010000051">
    <property type="protein sequence ID" value="MFD0982315.1"/>
    <property type="molecule type" value="Genomic_DNA"/>
</dbReference>
<dbReference type="RefSeq" id="WP_386078072.1">
    <property type="nucleotide sequence ID" value="NZ_JBHTJT010000051.1"/>
</dbReference>
<dbReference type="InterPro" id="IPR050249">
    <property type="entry name" value="Pseudomonas-type_ThrB"/>
</dbReference>
<protein>
    <submittedName>
        <fullName evidence="3">Phosphotransferase enzyme family protein</fullName>
    </submittedName>
</protein>
<dbReference type="SUPFAM" id="SSF56112">
    <property type="entry name" value="Protein kinase-like (PK-like)"/>
    <property type="match status" value="1"/>
</dbReference>
<name>A0ABW3IWV3_9RHOB</name>
<dbReference type="InterPro" id="IPR002575">
    <property type="entry name" value="Aminoglycoside_PTrfase"/>
</dbReference>
<comment type="caution">
    <text evidence="3">The sequence shown here is derived from an EMBL/GenBank/DDBJ whole genome shotgun (WGS) entry which is preliminary data.</text>
</comment>
<sequence>MSTAAMTALAMAAAEAWGGCLGTPRLVAQRENTVFDLRLADGARVALRLHRRGNVDPVAVGAELAWTEALAEAGVACPAPRRTRTGELAIDCDAQLVSAVAWIDAPPLAEAPGDPVQQHHRLGATLADLHSAADRLRLCPVPRRTWKRDDLIGEVPRWGGHWLNPALDDAERTLLAEARDAARRQLAAVSHPDVGLIHADTLRENVLDDGARLWLIDFDDSGFGYRGYDLATALIQQIDLPGWELRAEALLEGYLSRRPDAARLRDDLAMFVLIRGLATAGWIVNRAPHDDPRQRLYAERALAAARLYLGG</sequence>
<evidence type="ECO:0000256" key="1">
    <source>
        <dbReference type="ARBA" id="ARBA00038240"/>
    </source>
</evidence>
<proteinExistence type="inferred from homology"/>